<evidence type="ECO:0000313" key="1">
    <source>
        <dbReference type="EMBL" id="OAL10017.1"/>
    </source>
</evidence>
<comment type="caution">
    <text evidence="1">The sequence shown here is derived from an EMBL/GenBank/DDBJ whole genome shotgun (WGS) entry which is preliminary data.</text>
</comment>
<dbReference type="AlphaFoldDB" id="A0A1A9QC28"/>
<name>A0A1A9QC28_9MOLU</name>
<keyword evidence="2" id="KW-1185">Reference proteome</keyword>
<dbReference type="RefSeq" id="WP_187150403.1">
    <property type="nucleotide sequence ID" value="NZ_LWUJ01000012.1"/>
</dbReference>
<evidence type="ECO:0000313" key="2">
    <source>
        <dbReference type="Proteomes" id="UP000077623"/>
    </source>
</evidence>
<organism evidence="1 2">
    <name type="scientific">Candidatus Mycoplasma haematobovis</name>
    <dbReference type="NCBI Taxonomy" id="432608"/>
    <lineage>
        <taxon>Bacteria</taxon>
        <taxon>Bacillati</taxon>
        <taxon>Mycoplasmatota</taxon>
        <taxon>Mollicutes</taxon>
        <taxon>Mycoplasmataceae</taxon>
        <taxon>Mycoplasma</taxon>
    </lineage>
</organism>
<gene>
    <name evidence="1" type="ORF">A6V39_03830</name>
</gene>
<proteinExistence type="predicted"/>
<accession>A0A1A9QC28</accession>
<protein>
    <submittedName>
        <fullName evidence="1">Uncharacterized protein</fullName>
    </submittedName>
</protein>
<sequence>MNPLRSLGIITLLIGTTSGLTTGVSYATGSFNPSISALLEEENKFILLSNSDTEAWKESWEAYRQNNLGKQKDEWNIRNWSSSSEVPEEFKNICRQKATSKISNTSDPTYTAVTSYCTRPKTIKEIFEKEGMKLLGTDGNEKIWMDRFREHFEYVDYFPITNWDTNEDNFYRLIEGCKAVANVQTTNINYDYLIILTEFLCLEKRKL</sequence>
<dbReference type="Proteomes" id="UP000077623">
    <property type="component" value="Unassembled WGS sequence"/>
</dbReference>
<dbReference type="STRING" id="432608.A6V39_03830"/>
<reference evidence="2" key="1">
    <citation type="submission" date="2016-04" db="EMBL/GenBank/DDBJ databases">
        <authorList>
            <person name="Quiroz-Castaneda R.E."/>
            <person name="Martinez-Ocampo F."/>
        </authorList>
    </citation>
    <scope>NUCLEOTIDE SEQUENCE [LARGE SCALE GENOMIC DNA]</scope>
    <source>
        <strain evidence="2">INIFAP01</strain>
    </source>
</reference>
<dbReference type="EMBL" id="LWUJ01000012">
    <property type="protein sequence ID" value="OAL10017.1"/>
    <property type="molecule type" value="Genomic_DNA"/>
</dbReference>